<dbReference type="WBParaSite" id="PDA_v2.g5200.t1">
    <property type="protein sequence ID" value="PDA_v2.g5200.t1"/>
    <property type="gene ID" value="PDA_v2.g5200"/>
</dbReference>
<protein>
    <submittedName>
        <fullName evidence="2">Uncharacterized protein</fullName>
    </submittedName>
</protein>
<accession>A0A914QP87</accession>
<organism evidence="1 2">
    <name type="scientific">Panagrolaimus davidi</name>
    <dbReference type="NCBI Taxonomy" id="227884"/>
    <lineage>
        <taxon>Eukaryota</taxon>
        <taxon>Metazoa</taxon>
        <taxon>Ecdysozoa</taxon>
        <taxon>Nematoda</taxon>
        <taxon>Chromadorea</taxon>
        <taxon>Rhabditida</taxon>
        <taxon>Tylenchina</taxon>
        <taxon>Panagrolaimomorpha</taxon>
        <taxon>Panagrolaimoidea</taxon>
        <taxon>Panagrolaimidae</taxon>
        <taxon>Panagrolaimus</taxon>
    </lineage>
</organism>
<keyword evidence="1" id="KW-1185">Reference proteome</keyword>
<dbReference type="AlphaFoldDB" id="A0A914QP87"/>
<sequence length="165" mass="18721">MRVKKPNKCLFKNVTIINKGNKPLSMIAGPENICNFHILNCAESTVIKNIYTNSKIEDVVIYAEAIKNKELIRFNQMTFNARSYILEIPANTSILIEPTEEDPSFTKSTFSYYETPKYGALNAERPDLITTYKIASYLEANFSVNDLNISPKGYLQISHNGTIKK</sequence>
<proteinExistence type="predicted"/>
<reference evidence="2" key="1">
    <citation type="submission" date="2022-11" db="UniProtKB">
        <authorList>
            <consortium name="WormBaseParasite"/>
        </authorList>
    </citation>
    <scope>IDENTIFICATION</scope>
</reference>
<dbReference type="Proteomes" id="UP000887578">
    <property type="component" value="Unplaced"/>
</dbReference>
<evidence type="ECO:0000313" key="1">
    <source>
        <dbReference type="Proteomes" id="UP000887578"/>
    </source>
</evidence>
<name>A0A914QP87_9BILA</name>
<evidence type="ECO:0000313" key="2">
    <source>
        <dbReference type="WBParaSite" id="PDA_v2.g5200.t1"/>
    </source>
</evidence>